<organism evidence="2">
    <name type="scientific">uncultured Thermoleophilia bacterium</name>
    <dbReference type="NCBI Taxonomy" id="1497501"/>
    <lineage>
        <taxon>Bacteria</taxon>
        <taxon>Bacillati</taxon>
        <taxon>Actinomycetota</taxon>
        <taxon>Thermoleophilia</taxon>
        <taxon>environmental samples</taxon>
    </lineage>
</organism>
<dbReference type="AlphaFoldDB" id="A0A6J4UM35"/>
<feature type="non-terminal residue" evidence="2">
    <location>
        <position position="1"/>
    </location>
</feature>
<reference evidence="2" key="1">
    <citation type="submission" date="2020-02" db="EMBL/GenBank/DDBJ databases">
        <authorList>
            <person name="Meier V. D."/>
        </authorList>
    </citation>
    <scope>NUCLEOTIDE SEQUENCE</scope>
    <source>
        <strain evidence="2">AVDCRST_MAG79</strain>
    </source>
</reference>
<feature type="non-terminal residue" evidence="2">
    <location>
        <position position="89"/>
    </location>
</feature>
<sequence>DAPPAGGLRGPGAAAARPRPPDARRRPVRRGRRRGRGGHAVRVRGNGGGRRGRARLCVRGAARPCGAARARHGRPASPPRGGRARQARP</sequence>
<proteinExistence type="predicted"/>
<evidence type="ECO:0000256" key="1">
    <source>
        <dbReference type="SAM" id="MobiDB-lite"/>
    </source>
</evidence>
<feature type="compositionally biased region" description="Low complexity" evidence="1">
    <location>
        <begin position="57"/>
        <end position="68"/>
    </location>
</feature>
<evidence type="ECO:0000313" key="2">
    <source>
        <dbReference type="EMBL" id="CAA9554539.1"/>
    </source>
</evidence>
<feature type="compositionally biased region" description="Low complexity" evidence="1">
    <location>
        <begin position="1"/>
        <end position="17"/>
    </location>
</feature>
<dbReference type="EMBL" id="CADCWC010000470">
    <property type="protein sequence ID" value="CAA9554539.1"/>
    <property type="molecule type" value="Genomic_DNA"/>
</dbReference>
<feature type="compositionally biased region" description="Basic residues" evidence="1">
    <location>
        <begin position="26"/>
        <end position="42"/>
    </location>
</feature>
<name>A0A6J4UM35_9ACTN</name>
<gene>
    <name evidence="2" type="ORF">AVDCRST_MAG79-2973</name>
</gene>
<feature type="region of interest" description="Disordered" evidence="1">
    <location>
        <begin position="1"/>
        <end position="89"/>
    </location>
</feature>
<protein>
    <submittedName>
        <fullName evidence="2">Uncharacterized protein</fullName>
    </submittedName>
</protein>
<accession>A0A6J4UM35</accession>